<keyword evidence="3" id="KW-0812">Transmembrane</keyword>
<gene>
    <name evidence="9" type="ORF">ILEXP_LOCUS19519</name>
</gene>
<feature type="compositionally biased region" description="Low complexity" evidence="8">
    <location>
        <begin position="332"/>
        <end position="382"/>
    </location>
</feature>
<keyword evidence="4" id="KW-1133">Transmembrane helix</keyword>
<dbReference type="InterPro" id="IPR025585">
    <property type="entry name" value="PSII_Psb27"/>
</dbReference>
<dbReference type="Pfam" id="PF13326">
    <property type="entry name" value="PSII_Pbs27"/>
    <property type="match status" value="1"/>
</dbReference>
<dbReference type="GO" id="GO:0016020">
    <property type="term" value="C:membrane"/>
    <property type="evidence" value="ECO:0007669"/>
    <property type="project" value="UniProtKB-SubCell"/>
</dbReference>
<evidence type="ECO:0000256" key="5">
    <source>
        <dbReference type="ARBA" id="ARBA00023078"/>
    </source>
</evidence>
<evidence type="ECO:0000256" key="3">
    <source>
        <dbReference type="ARBA" id="ARBA00022692"/>
    </source>
</evidence>
<comment type="similarity">
    <text evidence="2">Belongs to the peroxisomal membrane protein PXMP2/4 family.</text>
</comment>
<dbReference type="PANTHER" id="PTHR11266:SF109">
    <property type="entry name" value="PEROXISOMAL MEMBRANE 22 KDA (MPV17_PMP22) FAMILY PROTEIN"/>
    <property type="match status" value="1"/>
</dbReference>
<reference evidence="9 10" key="1">
    <citation type="submission" date="2024-02" db="EMBL/GenBank/DDBJ databases">
        <authorList>
            <person name="Vignale AGUSTIN F."/>
            <person name="Sosa J E."/>
            <person name="Modenutti C."/>
        </authorList>
    </citation>
    <scope>NUCLEOTIDE SEQUENCE [LARGE SCALE GENOMIC DNA]</scope>
</reference>
<dbReference type="GO" id="GO:0010206">
    <property type="term" value="P:photosystem II repair"/>
    <property type="evidence" value="ECO:0007669"/>
    <property type="project" value="UniProtKB-ARBA"/>
</dbReference>
<keyword evidence="10" id="KW-1185">Reference proteome</keyword>
<dbReference type="InterPro" id="IPR007248">
    <property type="entry name" value="Mpv17_PMP22"/>
</dbReference>
<evidence type="ECO:0000256" key="8">
    <source>
        <dbReference type="SAM" id="MobiDB-lite"/>
    </source>
</evidence>
<evidence type="ECO:0000256" key="6">
    <source>
        <dbReference type="ARBA" id="ARBA00023136"/>
    </source>
</evidence>
<comment type="subcellular location">
    <subcellularLocation>
        <location evidence="1">Membrane</location>
        <topology evidence="1">Multi-pass membrane protein</topology>
    </subcellularLocation>
    <subcellularLocation>
        <location evidence="7">Thylakoid</location>
    </subcellularLocation>
</comment>
<dbReference type="InterPro" id="IPR038450">
    <property type="entry name" value="PSII_Psb27_sf"/>
</dbReference>
<sequence length="520" mass="57891">MATLRSITAYILSSPPQPKKPNSPLITLSLSSSQLFTKSNISLNSTFSTIKTSNWVVKSVTEEKDTVAAQNRGSIDQEDELKGPVGRKLENDNRALSDGSDDSDRFLGRAINAAIVLGAGTLAITKLLTIDHDYWHGWTLYEVLRYAPEHNWTAYEEALKIHPVLAKMVISGVVYSLGDWIAQCYEGKPLFDFDRTRMFRSGLVGFSLHGSLSHYYYQFCEALFPSTDWWVVPAKVAFDQTIWAAVWNSVYFVGLGLLRLESSAAIFCELKATFWLMLTAGWKLWPFAHLITYGVIPVEQRLLWVDCVELIWVTILSTYSNEKSEARISEASLEAESNSSSRSGQEQNSAMVSPTLITPTTSTPKPLPPTRSKLTTPTSSPPNVITGRLQTSRRKFLSLTAGTVLLQPVTPAWAASDEEYVKETEEVINKVRTTIAMEKTDPNIATAVAELRESSNSWVAKYRREKALLGRSSFRDVYSALNAVSGHYISFGPTAPIPAKRKARILEEMDTAEKALIRGR</sequence>
<accession>A0ABC8S3F8</accession>
<evidence type="ECO:0000256" key="1">
    <source>
        <dbReference type="ARBA" id="ARBA00004141"/>
    </source>
</evidence>
<dbReference type="GO" id="GO:0005737">
    <property type="term" value="C:cytoplasm"/>
    <property type="evidence" value="ECO:0007669"/>
    <property type="project" value="UniProtKB-ARBA"/>
</dbReference>
<evidence type="ECO:0000313" key="10">
    <source>
        <dbReference type="Proteomes" id="UP001642360"/>
    </source>
</evidence>
<evidence type="ECO:0000256" key="4">
    <source>
        <dbReference type="ARBA" id="ARBA00022989"/>
    </source>
</evidence>
<dbReference type="EMBL" id="CAUOFW020002125">
    <property type="protein sequence ID" value="CAK9151360.1"/>
    <property type="molecule type" value="Genomic_DNA"/>
</dbReference>
<name>A0ABC8S3F8_9AQUA</name>
<dbReference type="Proteomes" id="UP001642360">
    <property type="component" value="Unassembled WGS sequence"/>
</dbReference>
<dbReference type="PANTHER" id="PTHR11266">
    <property type="entry name" value="PEROXISOMAL MEMBRANE PROTEIN 2, PXMP2 MPV17"/>
    <property type="match status" value="1"/>
</dbReference>
<evidence type="ECO:0000256" key="7">
    <source>
        <dbReference type="ARBA" id="ARBA00060385"/>
    </source>
</evidence>
<protein>
    <submittedName>
        <fullName evidence="9">Uncharacterized protein</fullName>
    </submittedName>
</protein>
<proteinExistence type="inferred from homology"/>
<feature type="region of interest" description="Disordered" evidence="8">
    <location>
        <begin position="332"/>
        <end position="387"/>
    </location>
</feature>
<dbReference type="Gene3D" id="1.20.58.810">
    <property type="entry name" value="Photosystem II Pbs27"/>
    <property type="match status" value="1"/>
</dbReference>
<dbReference type="FunFam" id="1.20.58.810:FF:000001">
    <property type="entry name" value="Photosystem II lipoprotein Psb27"/>
    <property type="match status" value="1"/>
</dbReference>
<keyword evidence="5" id="KW-0793">Thylakoid</keyword>
<dbReference type="HAMAP" id="MF_01481">
    <property type="entry name" value="PSII_Psb27"/>
    <property type="match status" value="1"/>
</dbReference>
<dbReference type="AlphaFoldDB" id="A0ABC8S3F8"/>
<dbReference type="GO" id="GO:0009579">
    <property type="term" value="C:thylakoid"/>
    <property type="evidence" value="ECO:0007669"/>
    <property type="project" value="UniProtKB-SubCell"/>
</dbReference>
<keyword evidence="6" id="KW-0472">Membrane</keyword>
<evidence type="ECO:0000256" key="2">
    <source>
        <dbReference type="ARBA" id="ARBA00006824"/>
    </source>
</evidence>
<dbReference type="Pfam" id="PF04117">
    <property type="entry name" value="Mpv17_PMP22"/>
    <property type="match status" value="1"/>
</dbReference>
<organism evidence="9 10">
    <name type="scientific">Ilex paraguariensis</name>
    <name type="common">yerba mate</name>
    <dbReference type="NCBI Taxonomy" id="185542"/>
    <lineage>
        <taxon>Eukaryota</taxon>
        <taxon>Viridiplantae</taxon>
        <taxon>Streptophyta</taxon>
        <taxon>Embryophyta</taxon>
        <taxon>Tracheophyta</taxon>
        <taxon>Spermatophyta</taxon>
        <taxon>Magnoliopsida</taxon>
        <taxon>eudicotyledons</taxon>
        <taxon>Gunneridae</taxon>
        <taxon>Pentapetalae</taxon>
        <taxon>asterids</taxon>
        <taxon>campanulids</taxon>
        <taxon>Aquifoliales</taxon>
        <taxon>Aquifoliaceae</taxon>
        <taxon>Ilex</taxon>
    </lineage>
</organism>
<comment type="caution">
    <text evidence="9">The sequence shown here is derived from an EMBL/GenBank/DDBJ whole genome shotgun (WGS) entry which is preliminary data.</text>
</comment>
<evidence type="ECO:0000313" key="9">
    <source>
        <dbReference type="EMBL" id="CAK9151360.1"/>
    </source>
</evidence>